<dbReference type="PANTHER" id="PTHR37984">
    <property type="entry name" value="PROTEIN CBG26694"/>
    <property type="match status" value="1"/>
</dbReference>
<dbReference type="InterPro" id="IPR001995">
    <property type="entry name" value="Peptidase_A2_cat"/>
</dbReference>
<dbReference type="InterPro" id="IPR018061">
    <property type="entry name" value="Retropepsins"/>
</dbReference>
<keyword evidence="9" id="KW-1185">Reference proteome</keyword>
<keyword evidence="4" id="KW-0255">Endonuclease</keyword>
<dbReference type="EnsemblMetazoa" id="CJA21522.1">
    <property type="protein sequence ID" value="CJA21522.1"/>
    <property type="gene ID" value="WBGene00177094"/>
</dbReference>
<feature type="region of interest" description="Disordered" evidence="6">
    <location>
        <begin position="255"/>
        <end position="277"/>
    </location>
</feature>
<evidence type="ECO:0000259" key="7">
    <source>
        <dbReference type="PROSITE" id="PS50175"/>
    </source>
</evidence>
<evidence type="ECO:0000256" key="3">
    <source>
        <dbReference type="ARBA" id="ARBA00022722"/>
    </source>
</evidence>
<dbReference type="PROSITE" id="PS50175">
    <property type="entry name" value="ASP_PROT_RETROV"/>
    <property type="match status" value="1"/>
</dbReference>
<protein>
    <submittedName>
        <fullName evidence="8">Peptidase A2 domain-containing protein</fullName>
    </submittedName>
</protein>
<dbReference type="InterPro" id="IPR055510">
    <property type="entry name" value="DUF7083"/>
</dbReference>
<dbReference type="InterPro" id="IPR050951">
    <property type="entry name" value="Retrovirus_Pol_polyprotein"/>
</dbReference>
<evidence type="ECO:0000256" key="6">
    <source>
        <dbReference type="SAM" id="MobiDB-lite"/>
    </source>
</evidence>
<keyword evidence="2" id="KW-0548">Nucleotidyltransferase</keyword>
<feature type="region of interest" description="Disordered" evidence="6">
    <location>
        <begin position="508"/>
        <end position="531"/>
    </location>
</feature>
<dbReference type="GO" id="GO:0016779">
    <property type="term" value="F:nucleotidyltransferase activity"/>
    <property type="evidence" value="ECO:0007669"/>
    <property type="project" value="UniProtKB-KW"/>
</dbReference>
<evidence type="ECO:0000313" key="8">
    <source>
        <dbReference type="EnsemblMetazoa" id="CJA21522.1"/>
    </source>
</evidence>
<dbReference type="Gene3D" id="4.10.60.10">
    <property type="entry name" value="Zinc finger, CCHC-type"/>
    <property type="match status" value="1"/>
</dbReference>
<dbReference type="GO" id="GO:0004190">
    <property type="term" value="F:aspartic-type endopeptidase activity"/>
    <property type="evidence" value="ECO:0007669"/>
    <property type="project" value="InterPro"/>
</dbReference>
<dbReference type="GO" id="GO:0006508">
    <property type="term" value="P:proteolysis"/>
    <property type="evidence" value="ECO:0007669"/>
    <property type="project" value="InterPro"/>
</dbReference>
<dbReference type="InterPro" id="IPR021109">
    <property type="entry name" value="Peptidase_aspartic_dom_sf"/>
</dbReference>
<reference evidence="8" key="2">
    <citation type="submission" date="2022-06" db="UniProtKB">
        <authorList>
            <consortium name="EnsemblMetazoa"/>
        </authorList>
    </citation>
    <scope>IDENTIFICATION</scope>
    <source>
        <strain evidence="8">DF5081</strain>
    </source>
</reference>
<keyword evidence="1" id="KW-0808">Transferase</keyword>
<dbReference type="AlphaFoldDB" id="A0A8R1I5M7"/>
<name>A0A8R1I5M7_CAEJA</name>
<dbReference type="GO" id="GO:0004519">
    <property type="term" value="F:endonuclease activity"/>
    <property type="evidence" value="ECO:0007669"/>
    <property type="project" value="UniProtKB-KW"/>
</dbReference>
<feature type="compositionally biased region" description="Basic residues" evidence="6">
    <location>
        <begin position="257"/>
        <end position="270"/>
    </location>
</feature>
<reference evidence="9" key="1">
    <citation type="submission" date="2010-08" db="EMBL/GenBank/DDBJ databases">
        <authorList>
            <consortium name="Caenorhabditis japonica Sequencing Consortium"/>
            <person name="Wilson R.K."/>
        </authorList>
    </citation>
    <scope>NUCLEOTIDE SEQUENCE [LARGE SCALE GENOMIC DNA]</scope>
    <source>
        <strain evidence="9">DF5081</strain>
    </source>
</reference>
<evidence type="ECO:0000313" key="9">
    <source>
        <dbReference type="Proteomes" id="UP000005237"/>
    </source>
</evidence>
<organism evidence="8 9">
    <name type="scientific">Caenorhabditis japonica</name>
    <dbReference type="NCBI Taxonomy" id="281687"/>
    <lineage>
        <taxon>Eukaryota</taxon>
        <taxon>Metazoa</taxon>
        <taxon>Ecdysozoa</taxon>
        <taxon>Nematoda</taxon>
        <taxon>Chromadorea</taxon>
        <taxon>Rhabditida</taxon>
        <taxon>Rhabditina</taxon>
        <taxon>Rhabditomorpha</taxon>
        <taxon>Rhabditoidea</taxon>
        <taxon>Rhabditidae</taxon>
        <taxon>Peloderinae</taxon>
        <taxon>Caenorhabditis</taxon>
    </lineage>
</organism>
<keyword evidence="3" id="KW-0540">Nuclease</keyword>
<evidence type="ECO:0000256" key="5">
    <source>
        <dbReference type="ARBA" id="ARBA00022801"/>
    </source>
</evidence>
<dbReference type="Gene3D" id="2.40.70.10">
    <property type="entry name" value="Acid Proteases"/>
    <property type="match status" value="1"/>
</dbReference>
<evidence type="ECO:0000256" key="1">
    <source>
        <dbReference type="ARBA" id="ARBA00022679"/>
    </source>
</evidence>
<dbReference type="PANTHER" id="PTHR37984:SF5">
    <property type="entry name" value="PROTEIN NYNRIN-LIKE"/>
    <property type="match status" value="1"/>
</dbReference>
<dbReference type="Pfam" id="PF00077">
    <property type="entry name" value="RVP"/>
    <property type="match status" value="1"/>
</dbReference>
<evidence type="ECO:0000256" key="2">
    <source>
        <dbReference type="ARBA" id="ARBA00022695"/>
    </source>
</evidence>
<feature type="domain" description="Peptidase A2" evidence="7">
    <location>
        <begin position="353"/>
        <end position="371"/>
    </location>
</feature>
<accession>A0A8R1I5M7</accession>
<proteinExistence type="predicted"/>
<keyword evidence="5" id="KW-0378">Hydrolase</keyword>
<sequence length="578" mass="65981">MDAQQLKIVMDVQRKANLERMEQISRMFAQLLPTNGQSSPAAPTAESRNVSIMDSLSARLPTFVYDRHNQCTFDSWYSRYEDLIEKEGSELDDATKARLVLLKLDAHSYALFTSLILPRKPADLKLEEVVKMLRQHFGDESSVFRRRFEYINSEYQGNGLDEYAGQVKRRFNHSEWNLMNDEQIQCLTFICGLRAAEHDDLRMRALRTLEAQPDITLMEMVCDLKKMIGSRVDANLPVNPTMHYGDIYAIKSQSSKKPMHQRKLHRHHPPKQPSTCHRCKGNHWERECWYKDAVCNNCQRKGHIAKACRASRATSPNGSIRTNTVVINHTTSSKNHQPSKRIFKNVVINGQLIRMQLDTGADVTLISQQDWIKLQKPSLHTTKGTLRSVNNKKSMNMAHSTVNLKSMVKLLLELVGSPTQQHCSVWTGYRSQKSCMVVSLVVSLVVLMLSTHQDWSQAAPGPLQLFVSSYHQMSSRSIKKPAQCHLLPSLSSRRNVNAANTAIIKSNATHAKNNYRKGREREGRRSSTTTKCGNISRLRTHWIAQLRVNIRQLQFQLPHLEDRTCPGSQIDTAEKLSD</sequence>
<dbReference type="Proteomes" id="UP000005237">
    <property type="component" value="Unassembled WGS sequence"/>
</dbReference>
<dbReference type="SUPFAM" id="SSF50630">
    <property type="entry name" value="Acid proteases"/>
    <property type="match status" value="1"/>
</dbReference>
<dbReference type="Pfam" id="PF23309">
    <property type="entry name" value="DUF7083"/>
    <property type="match status" value="1"/>
</dbReference>
<evidence type="ECO:0000256" key="4">
    <source>
        <dbReference type="ARBA" id="ARBA00022759"/>
    </source>
</evidence>